<protein>
    <recommendedName>
        <fullName evidence="5">FG-GAP repeat protein</fullName>
    </recommendedName>
</protein>
<sequence length="784" mass="86573">MVSNIDEAMKMKCAFLTSLSLMTVVCGATAKPSAAFGFTGPEIIKVDWTTRAMNVHDMDGDGLNDIVLVNNDRSVVELLIQTDAQSELNGKRSVGTQYWDPEIEDARYRRESVKVGYPIFDLCVGDFNRDGRQDLAFTAREVPLVVCYQTEDRGWTDRVEYDDFEAVGWTESIWAGDLDADGSDELVVIAADALRLYRQAPSGRLGEPSLFYVSGENPYNLMLCDVTDDTRLDVLYLTSSGEQSLAMREQMADGGFGAERRFVFDQPVRKIVPMPRAADAEPQSFAAVDSRSGGIEFFQLVAGRDASTAGDFADLQPEVTPMFKRGKGAVHFVYADLSGDGREDYLVSNPDKAELVYFGAERGARFAMPQQFPTLAGVSSMSAGRFFKQATEQVLVVSEAEQVLGMSLLDSAGRVSFPRRLDLDEGFQPLLCESTDIDGDGLAELFVLGEIDSTVELRIFEPVDRDDAFSAWRQLSGYSLGKLRRKPNELKILESGGDGVFHVMLFVPREAPLVVLGRQGEDGLTLEAYAENSSIRESLLKGLVPAQVSLFDVDGEDELELVVGRPGFARALALGDHDFEMVDQFNARRGDDTVAAVLPIMEGDEVNRLLFVIEGSGEIQSIERAADGVFRYVSSERVGNLQLLDWRRMGPVDAAGGYLLAGSDRFWVIPKEGASWRLKASGSYETELKDVAFSHVQVAAFSGGSEPDLVAVDSSNHVVEILSPVEGDWKSQLYWKIFEQNMHYQGRTGGKLEPRQVVVSDFNGDGREDFAFLVHDRILFYLQD</sequence>
<proteinExistence type="predicted"/>
<keyword evidence="4" id="KW-1185">Reference proteome</keyword>
<name>D5EQE0_CORAD</name>
<keyword evidence="1 2" id="KW-0732">Signal</keyword>
<dbReference type="PANTHER" id="PTHR46580:SF2">
    <property type="entry name" value="MAM DOMAIN-CONTAINING PROTEIN"/>
    <property type="match status" value="1"/>
</dbReference>
<dbReference type="EMBL" id="CP001998">
    <property type="protein sequence ID" value="ADE53908.1"/>
    <property type="molecule type" value="Genomic_DNA"/>
</dbReference>
<feature type="signal peptide" evidence="2">
    <location>
        <begin position="1"/>
        <end position="30"/>
    </location>
</feature>
<dbReference type="Pfam" id="PF13517">
    <property type="entry name" value="FG-GAP_3"/>
    <property type="match status" value="1"/>
</dbReference>
<dbReference type="HOGENOM" id="CLU_361258_0_0_0"/>
<evidence type="ECO:0000256" key="1">
    <source>
        <dbReference type="ARBA" id="ARBA00022729"/>
    </source>
</evidence>
<feature type="chain" id="PRO_5003071704" description="FG-GAP repeat protein" evidence="2">
    <location>
        <begin position="31"/>
        <end position="784"/>
    </location>
</feature>
<gene>
    <name evidence="3" type="ordered locus">Caka_0886</name>
</gene>
<dbReference type="Gene3D" id="2.130.10.130">
    <property type="entry name" value="Integrin alpha, N-terminal"/>
    <property type="match status" value="1"/>
</dbReference>
<dbReference type="InterPro" id="IPR028994">
    <property type="entry name" value="Integrin_alpha_N"/>
</dbReference>
<evidence type="ECO:0008006" key="5">
    <source>
        <dbReference type="Google" id="ProtNLM"/>
    </source>
</evidence>
<evidence type="ECO:0000256" key="2">
    <source>
        <dbReference type="SAM" id="SignalP"/>
    </source>
</evidence>
<evidence type="ECO:0000313" key="3">
    <source>
        <dbReference type="EMBL" id="ADE53908.1"/>
    </source>
</evidence>
<dbReference type="KEGG" id="caa:Caka_0886"/>
<dbReference type="RefSeq" id="WP_013042632.1">
    <property type="nucleotide sequence ID" value="NC_014008.1"/>
</dbReference>
<dbReference type="OrthoDB" id="5481797at2"/>
<dbReference type="Proteomes" id="UP000000925">
    <property type="component" value="Chromosome"/>
</dbReference>
<dbReference type="STRING" id="583355.Caka_0886"/>
<accession>D5EQE0</accession>
<dbReference type="InterPro" id="IPR013517">
    <property type="entry name" value="FG-GAP"/>
</dbReference>
<dbReference type="SUPFAM" id="SSF69318">
    <property type="entry name" value="Integrin alpha N-terminal domain"/>
    <property type="match status" value="2"/>
</dbReference>
<evidence type="ECO:0000313" key="4">
    <source>
        <dbReference type="Proteomes" id="UP000000925"/>
    </source>
</evidence>
<reference evidence="3 4" key="1">
    <citation type="journal article" date="2010" name="Stand. Genomic Sci.">
        <title>Complete genome sequence of Coraliomargarita akajimensis type strain (04OKA010-24).</title>
        <authorList>
            <person name="Mavromatis K."/>
            <person name="Abt B."/>
            <person name="Brambilla E."/>
            <person name="Lapidus A."/>
            <person name="Copeland A."/>
            <person name="Deshpande S."/>
            <person name="Nolan M."/>
            <person name="Lucas S."/>
            <person name="Tice H."/>
            <person name="Cheng J.F."/>
            <person name="Han C."/>
            <person name="Detter J.C."/>
            <person name="Woyke T."/>
            <person name="Goodwin L."/>
            <person name="Pitluck S."/>
            <person name="Held B."/>
            <person name="Brettin T."/>
            <person name="Tapia R."/>
            <person name="Ivanova N."/>
            <person name="Mikhailova N."/>
            <person name="Pati A."/>
            <person name="Liolios K."/>
            <person name="Chen A."/>
            <person name="Palaniappan K."/>
            <person name="Land M."/>
            <person name="Hauser L."/>
            <person name="Chang Y.J."/>
            <person name="Jeffries C.D."/>
            <person name="Rohde M."/>
            <person name="Goker M."/>
            <person name="Bristow J."/>
            <person name="Eisen J.A."/>
            <person name="Markowitz V."/>
            <person name="Hugenholtz P."/>
            <person name="Klenk H.P."/>
            <person name="Kyrpides N.C."/>
        </authorList>
    </citation>
    <scope>NUCLEOTIDE SEQUENCE [LARGE SCALE GENOMIC DNA]</scope>
    <source>
        <strain evidence="4">DSM 45221 / IAM 15411 / JCM 23193 / KCTC 12865</strain>
    </source>
</reference>
<organism evidence="3 4">
    <name type="scientific">Coraliomargarita akajimensis (strain DSM 45221 / IAM 15411 / JCM 23193 / KCTC 12865 / 04OKA010-24)</name>
    <dbReference type="NCBI Taxonomy" id="583355"/>
    <lineage>
        <taxon>Bacteria</taxon>
        <taxon>Pseudomonadati</taxon>
        <taxon>Verrucomicrobiota</taxon>
        <taxon>Opitutia</taxon>
        <taxon>Puniceicoccales</taxon>
        <taxon>Coraliomargaritaceae</taxon>
        <taxon>Coraliomargarita</taxon>
    </lineage>
</organism>
<dbReference type="PANTHER" id="PTHR46580">
    <property type="entry name" value="SENSOR KINASE-RELATED"/>
    <property type="match status" value="1"/>
</dbReference>
<dbReference type="AlphaFoldDB" id="D5EQE0"/>
<dbReference type="eggNOG" id="COG2706">
    <property type="taxonomic scope" value="Bacteria"/>
</dbReference>